<dbReference type="RefSeq" id="WP_038558250.1">
    <property type="nucleotide sequence ID" value="NZ_CP008876.1"/>
</dbReference>
<feature type="domain" description="DUF2087" evidence="1">
    <location>
        <begin position="24"/>
        <end position="92"/>
    </location>
</feature>
<dbReference type="KEGG" id="tap:GZ22_02275"/>
<accession>A0A075LMH7</accession>
<dbReference type="GeneID" id="34222222"/>
<name>A0A075LMH7_9BACI</name>
<sequence length="102" mass="12231">MKYSFTEKERKQVISNFMQDGKVISVPAKEKKKYILSTEFAKKFDEGKIYSEQEINTELLTMFSRDDYVEQRRYLITFELFKRTSDGTQYWLNSDEDVEVAK</sequence>
<dbReference type="OrthoDB" id="9789954at2"/>
<organism evidence="2 3">
    <name type="scientific">Terribacillus saccharophilus</name>
    <dbReference type="NCBI Taxonomy" id="361277"/>
    <lineage>
        <taxon>Bacteria</taxon>
        <taxon>Bacillati</taxon>
        <taxon>Bacillota</taxon>
        <taxon>Bacilli</taxon>
        <taxon>Bacillales</taxon>
        <taxon>Bacillaceae</taxon>
        <taxon>Terribacillus</taxon>
    </lineage>
</organism>
<dbReference type="EMBL" id="CP008876">
    <property type="protein sequence ID" value="AIF65588.1"/>
    <property type="molecule type" value="Genomic_DNA"/>
</dbReference>
<reference evidence="2 3" key="1">
    <citation type="submission" date="2014-07" db="EMBL/GenBank/DDBJ databases">
        <title>Complete genome sequence of a moderately halophilic bacterium Terribacillus aidingensis MP602, isolated from Cryptomeria fortunei in Tianmu mountain in China.</title>
        <authorList>
            <person name="Wang Y."/>
            <person name="Lu P."/>
            <person name="Zhang L."/>
        </authorList>
    </citation>
    <scope>NUCLEOTIDE SEQUENCE [LARGE SCALE GENOMIC DNA]</scope>
    <source>
        <strain evidence="2 3">MP602</strain>
    </source>
</reference>
<dbReference type="Pfam" id="PF09860">
    <property type="entry name" value="DUF2087"/>
    <property type="match status" value="1"/>
</dbReference>
<protein>
    <submittedName>
        <fullName evidence="2">Transcriptional regulator</fullName>
    </submittedName>
</protein>
<evidence type="ECO:0000313" key="3">
    <source>
        <dbReference type="Proteomes" id="UP000027980"/>
    </source>
</evidence>
<proteinExistence type="predicted"/>
<evidence type="ECO:0000259" key="1">
    <source>
        <dbReference type="Pfam" id="PF09860"/>
    </source>
</evidence>
<dbReference type="AlphaFoldDB" id="A0A075LMH7"/>
<dbReference type="HOGENOM" id="CLU_146519_1_0_9"/>
<gene>
    <name evidence="2" type="ORF">GZ22_02275</name>
</gene>
<evidence type="ECO:0000313" key="2">
    <source>
        <dbReference type="EMBL" id="AIF65588.1"/>
    </source>
</evidence>
<dbReference type="Proteomes" id="UP000027980">
    <property type="component" value="Chromosome"/>
</dbReference>
<dbReference type="InterPro" id="IPR018656">
    <property type="entry name" value="DUF2087"/>
</dbReference>